<dbReference type="GO" id="GO:0046872">
    <property type="term" value="F:metal ion binding"/>
    <property type="evidence" value="ECO:0007669"/>
    <property type="project" value="InterPro"/>
</dbReference>
<evidence type="ECO:0000256" key="1">
    <source>
        <dbReference type="ARBA" id="ARBA00023002"/>
    </source>
</evidence>
<reference evidence="4" key="1">
    <citation type="journal article" date="2015" name="Nature">
        <title>Complex archaea that bridge the gap between prokaryotes and eukaryotes.</title>
        <authorList>
            <person name="Spang A."/>
            <person name="Saw J.H."/>
            <person name="Jorgensen S.L."/>
            <person name="Zaremba-Niedzwiedzka K."/>
            <person name="Martijn J."/>
            <person name="Lind A.E."/>
            <person name="van Eijk R."/>
            <person name="Schleper C."/>
            <person name="Guy L."/>
            <person name="Ettema T.J."/>
        </authorList>
    </citation>
    <scope>NUCLEOTIDE SEQUENCE</scope>
</reference>
<evidence type="ECO:0000313" key="4">
    <source>
        <dbReference type="EMBL" id="KKN56356.1"/>
    </source>
</evidence>
<dbReference type="GO" id="GO:0005739">
    <property type="term" value="C:mitochondrion"/>
    <property type="evidence" value="ECO:0007669"/>
    <property type="project" value="TreeGrafter"/>
</dbReference>
<dbReference type="PANTHER" id="PTHR11496:SF83">
    <property type="entry name" value="HYDROXYACID-OXOACID TRANSHYDROGENASE, MITOCHONDRIAL"/>
    <property type="match status" value="1"/>
</dbReference>
<dbReference type="InterPro" id="IPR018211">
    <property type="entry name" value="ADH_Fe_CS"/>
</dbReference>
<proteinExistence type="predicted"/>
<name>A0A0F9U4Z8_9ZZZZ</name>
<dbReference type="InterPro" id="IPR056798">
    <property type="entry name" value="ADH_Fe_C"/>
</dbReference>
<keyword evidence="1" id="KW-0560">Oxidoreductase</keyword>
<evidence type="ECO:0000259" key="2">
    <source>
        <dbReference type="Pfam" id="PF00465"/>
    </source>
</evidence>
<dbReference type="Gene3D" id="1.20.1090.10">
    <property type="entry name" value="Dehydroquinate synthase-like - alpha domain"/>
    <property type="match status" value="1"/>
</dbReference>
<gene>
    <name evidence="4" type="ORF">LCGC14_0573230</name>
</gene>
<dbReference type="EMBL" id="LAZR01000847">
    <property type="protein sequence ID" value="KKN56356.1"/>
    <property type="molecule type" value="Genomic_DNA"/>
</dbReference>
<sequence>MWHFYCPNIIYGEGALNFLENLKEKRCFIVTDKVIDDLGYLKILTDKLAKYGKEYAVFNEVVPDPHEEDVIKGKDKCNKYSPDLIIALGGGSVIDTAKGIWVMYEYPEYTLDDINPFSAQLYDFANKAKLIAIPTTSGTGSEVTWAAIISRFENDVWRKMSLPHMSLVPTFAIVDPIFPKGMPPKLTVLTAFDALTHAIEGYTSTWRNEFSNALGLKAIELIFKYLPIVFKEGNNIKARDFMHQASSMAGLSFGNSQAHLGHAMGHSLCGVFPIPHGQAVGLFLTYITQYCLNSPTEPNESIEILSDIAKKLGWAKWDDQPKKAAYTVIEKIKQLQKEVKFIPNLKELGINKEEFDQNLGKMISLCYQDPSSVMGYRTPNKEEFTKLYEYAYEGKDIDF</sequence>
<dbReference type="Pfam" id="PF25137">
    <property type="entry name" value="ADH_Fe_C"/>
    <property type="match status" value="1"/>
</dbReference>
<dbReference type="SUPFAM" id="SSF56796">
    <property type="entry name" value="Dehydroquinate synthase-like"/>
    <property type="match status" value="1"/>
</dbReference>
<protein>
    <submittedName>
        <fullName evidence="4">Uncharacterized protein</fullName>
    </submittedName>
</protein>
<dbReference type="Pfam" id="PF00465">
    <property type="entry name" value="Fe-ADH"/>
    <property type="match status" value="1"/>
</dbReference>
<dbReference type="AlphaFoldDB" id="A0A0F9U4Z8"/>
<dbReference type="Gene3D" id="3.40.50.1970">
    <property type="match status" value="1"/>
</dbReference>
<dbReference type="InterPro" id="IPR001670">
    <property type="entry name" value="ADH_Fe/GldA"/>
</dbReference>
<comment type="caution">
    <text evidence="4">The sequence shown here is derived from an EMBL/GenBank/DDBJ whole genome shotgun (WGS) entry which is preliminary data.</text>
</comment>
<dbReference type="FunFam" id="3.40.50.1970:FF:000003">
    <property type="entry name" value="Alcohol dehydrogenase, iron-containing"/>
    <property type="match status" value="1"/>
</dbReference>
<dbReference type="InterPro" id="IPR039697">
    <property type="entry name" value="Alcohol_dehydrogenase_Fe"/>
</dbReference>
<dbReference type="GO" id="GO:0004022">
    <property type="term" value="F:alcohol dehydrogenase (NAD+) activity"/>
    <property type="evidence" value="ECO:0007669"/>
    <property type="project" value="TreeGrafter"/>
</dbReference>
<organism evidence="4">
    <name type="scientific">marine sediment metagenome</name>
    <dbReference type="NCBI Taxonomy" id="412755"/>
    <lineage>
        <taxon>unclassified sequences</taxon>
        <taxon>metagenomes</taxon>
        <taxon>ecological metagenomes</taxon>
    </lineage>
</organism>
<dbReference type="CDD" id="cd14862">
    <property type="entry name" value="Fe-ADH-like"/>
    <property type="match status" value="1"/>
</dbReference>
<dbReference type="PROSITE" id="PS00913">
    <property type="entry name" value="ADH_IRON_1"/>
    <property type="match status" value="1"/>
</dbReference>
<accession>A0A0F9U4Z8</accession>
<evidence type="ECO:0000259" key="3">
    <source>
        <dbReference type="Pfam" id="PF25137"/>
    </source>
</evidence>
<dbReference type="PANTHER" id="PTHR11496">
    <property type="entry name" value="ALCOHOL DEHYDROGENASE"/>
    <property type="match status" value="1"/>
</dbReference>
<feature type="domain" description="Fe-containing alcohol dehydrogenase-like C-terminal" evidence="3">
    <location>
        <begin position="187"/>
        <end position="392"/>
    </location>
</feature>
<feature type="domain" description="Alcohol dehydrogenase iron-type/glycerol dehydrogenase GldA" evidence="2">
    <location>
        <begin position="8"/>
        <end position="176"/>
    </location>
</feature>